<proteinExistence type="predicted"/>
<dbReference type="Proteomes" id="UP000314294">
    <property type="component" value="Unassembled WGS sequence"/>
</dbReference>
<evidence type="ECO:0000313" key="3">
    <source>
        <dbReference type="Proteomes" id="UP000314294"/>
    </source>
</evidence>
<accession>A0A4Z2ENY8</accession>
<keyword evidence="3" id="KW-1185">Reference proteome</keyword>
<comment type="caution">
    <text evidence="2">The sequence shown here is derived from an EMBL/GenBank/DDBJ whole genome shotgun (WGS) entry which is preliminary data.</text>
</comment>
<feature type="compositionally biased region" description="Low complexity" evidence="1">
    <location>
        <begin position="70"/>
        <end position="83"/>
    </location>
</feature>
<sequence length="107" mass="12647">MSALQVTVLGLMRRMKTMCQLESIDHIQVPQQHLDYPSLQPQVPQQHLDYPALQPQVPQQHLDYPAQWTPRQQLPQPPSYSSQRQHKVPLRRSQHLPQQELSNWIWS</sequence>
<organism evidence="2 3">
    <name type="scientific">Liparis tanakae</name>
    <name type="common">Tanaka's snailfish</name>
    <dbReference type="NCBI Taxonomy" id="230148"/>
    <lineage>
        <taxon>Eukaryota</taxon>
        <taxon>Metazoa</taxon>
        <taxon>Chordata</taxon>
        <taxon>Craniata</taxon>
        <taxon>Vertebrata</taxon>
        <taxon>Euteleostomi</taxon>
        <taxon>Actinopterygii</taxon>
        <taxon>Neopterygii</taxon>
        <taxon>Teleostei</taxon>
        <taxon>Neoteleostei</taxon>
        <taxon>Acanthomorphata</taxon>
        <taxon>Eupercaria</taxon>
        <taxon>Perciformes</taxon>
        <taxon>Cottioidei</taxon>
        <taxon>Cottales</taxon>
        <taxon>Liparidae</taxon>
        <taxon>Liparis</taxon>
    </lineage>
</organism>
<dbReference type="EMBL" id="SRLO01004402">
    <property type="protein sequence ID" value="TNN30518.1"/>
    <property type="molecule type" value="Genomic_DNA"/>
</dbReference>
<evidence type="ECO:0000313" key="2">
    <source>
        <dbReference type="EMBL" id="TNN30518.1"/>
    </source>
</evidence>
<gene>
    <name evidence="2" type="ORF">EYF80_059331</name>
</gene>
<feature type="compositionally biased region" description="Basic residues" evidence="1">
    <location>
        <begin position="84"/>
        <end position="94"/>
    </location>
</feature>
<dbReference type="AlphaFoldDB" id="A0A4Z2ENY8"/>
<feature type="region of interest" description="Disordered" evidence="1">
    <location>
        <begin position="59"/>
        <end position="107"/>
    </location>
</feature>
<reference evidence="2 3" key="1">
    <citation type="submission" date="2019-03" db="EMBL/GenBank/DDBJ databases">
        <title>First draft genome of Liparis tanakae, snailfish: a comprehensive survey of snailfish specific genes.</title>
        <authorList>
            <person name="Kim W."/>
            <person name="Song I."/>
            <person name="Jeong J.-H."/>
            <person name="Kim D."/>
            <person name="Kim S."/>
            <person name="Ryu S."/>
            <person name="Song J.Y."/>
            <person name="Lee S.K."/>
        </authorList>
    </citation>
    <scope>NUCLEOTIDE SEQUENCE [LARGE SCALE GENOMIC DNA]</scope>
    <source>
        <tissue evidence="2">Muscle</tissue>
    </source>
</reference>
<name>A0A4Z2ENY8_9TELE</name>
<feature type="compositionally biased region" description="Polar residues" evidence="1">
    <location>
        <begin position="95"/>
        <end position="107"/>
    </location>
</feature>
<evidence type="ECO:0000256" key="1">
    <source>
        <dbReference type="SAM" id="MobiDB-lite"/>
    </source>
</evidence>
<protein>
    <submittedName>
        <fullName evidence="2">Uncharacterized protein</fullName>
    </submittedName>
</protein>